<reference evidence="1 2" key="1">
    <citation type="submission" date="2015-01" db="EMBL/GenBank/DDBJ databases">
        <title>Evolution of Trichinella species and genotypes.</title>
        <authorList>
            <person name="Korhonen P.K."/>
            <person name="Edoardo P."/>
            <person name="Giuseppe L.R."/>
            <person name="Gasser R.B."/>
        </authorList>
    </citation>
    <scope>NUCLEOTIDE SEQUENCE [LARGE SCALE GENOMIC DNA]</scope>
    <source>
        <strain evidence="1">ISS3</strain>
    </source>
</reference>
<name>A0A0V1B3T3_TRISP</name>
<evidence type="ECO:0000313" key="2">
    <source>
        <dbReference type="Proteomes" id="UP000054776"/>
    </source>
</evidence>
<dbReference type="Proteomes" id="UP000054776">
    <property type="component" value="Unassembled WGS sequence"/>
</dbReference>
<dbReference type="EMBL" id="JYDH01000114">
    <property type="protein sequence ID" value="KRY31634.1"/>
    <property type="molecule type" value="Genomic_DNA"/>
</dbReference>
<comment type="caution">
    <text evidence="1">The sequence shown here is derived from an EMBL/GenBank/DDBJ whole genome shotgun (WGS) entry which is preliminary data.</text>
</comment>
<proteinExistence type="predicted"/>
<dbReference type="InParanoid" id="A0A0V1B3T3"/>
<keyword evidence="2" id="KW-1185">Reference proteome</keyword>
<accession>A0A0V1B3T3</accession>
<protein>
    <submittedName>
        <fullName evidence="1">Uncharacterized protein</fullName>
    </submittedName>
</protein>
<dbReference type="OrthoDB" id="10273771at2759"/>
<sequence>MFTAVISLWRNLVADVVLMDVASECYQVGIFLIQGNVEEMDFFLSSMKQRFKMNEISFSERRACFVENAGTCSLQARQVWDDNREHHFSL</sequence>
<dbReference type="AlphaFoldDB" id="A0A0V1B3T3"/>
<evidence type="ECO:0000313" key="1">
    <source>
        <dbReference type="EMBL" id="KRY31634.1"/>
    </source>
</evidence>
<organism evidence="1 2">
    <name type="scientific">Trichinella spiralis</name>
    <name type="common">Trichina worm</name>
    <dbReference type="NCBI Taxonomy" id="6334"/>
    <lineage>
        <taxon>Eukaryota</taxon>
        <taxon>Metazoa</taxon>
        <taxon>Ecdysozoa</taxon>
        <taxon>Nematoda</taxon>
        <taxon>Enoplea</taxon>
        <taxon>Dorylaimia</taxon>
        <taxon>Trichinellida</taxon>
        <taxon>Trichinellidae</taxon>
        <taxon>Trichinella</taxon>
    </lineage>
</organism>
<gene>
    <name evidence="1" type="ORF">T01_10970</name>
</gene>